<feature type="region of interest" description="Disordered" evidence="1">
    <location>
        <begin position="49"/>
        <end position="105"/>
    </location>
</feature>
<name>A0A8X6P7S7_NEPPI</name>
<protein>
    <submittedName>
        <fullName evidence="2">Uncharacterized protein</fullName>
    </submittedName>
</protein>
<reference evidence="2" key="1">
    <citation type="submission" date="2020-08" db="EMBL/GenBank/DDBJ databases">
        <title>Multicomponent nature underlies the extraordinary mechanical properties of spider dragline silk.</title>
        <authorList>
            <person name="Kono N."/>
            <person name="Nakamura H."/>
            <person name="Mori M."/>
            <person name="Yoshida Y."/>
            <person name="Ohtoshi R."/>
            <person name="Malay A.D."/>
            <person name="Moran D.A.P."/>
            <person name="Tomita M."/>
            <person name="Numata K."/>
            <person name="Arakawa K."/>
        </authorList>
    </citation>
    <scope>NUCLEOTIDE SEQUENCE</scope>
</reference>
<comment type="caution">
    <text evidence="2">The sequence shown here is derived from an EMBL/GenBank/DDBJ whole genome shotgun (WGS) entry which is preliminary data.</text>
</comment>
<accession>A0A8X6P7S7</accession>
<evidence type="ECO:0000256" key="1">
    <source>
        <dbReference type="SAM" id="MobiDB-lite"/>
    </source>
</evidence>
<dbReference type="EMBL" id="BMAW01112010">
    <property type="protein sequence ID" value="GFT50662.1"/>
    <property type="molecule type" value="Genomic_DNA"/>
</dbReference>
<proteinExistence type="predicted"/>
<keyword evidence="3" id="KW-1185">Reference proteome</keyword>
<evidence type="ECO:0000313" key="2">
    <source>
        <dbReference type="EMBL" id="GFT50662.1"/>
    </source>
</evidence>
<feature type="compositionally biased region" description="Basic and acidic residues" evidence="1">
    <location>
        <begin position="64"/>
        <end position="86"/>
    </location>
</feature>
<evidence type="ECO:0000313" key="3">
    <source>
        <dbReference type="Proteomes" id="UP000887013"/>
    </source>
</evidence>
<dbReference type="AlphaFoldDB" id="A0A8X6P7S7"/>
<dbReference type="Proteomes" id="UP000887013">
    <property type="component" value="Unassembled WGS sequence"/>
</dbReference>
<organism evidence="2 3">
    <name type="scientific">Nephila pilipes</name>
    <name type="common">Giant wood spider</name>
    <name type="synonym">Nephila maculata</name>
    <dbReference type="NCBI Taxonomy" id="299642"/>
    <lineage>
        <taxon>Eukaryota</taxon>
        <taxon>Metazoa</taxon>
        <taxon>Ecdysozoa</taxon>
        <taxon>Arthropoda</taxon>
        <taxon>Chelicerata</taxon>
        <taxon>Arachnida</taxon>
        <taxon>Araneae</taxon>
        <taxon>Araneomorphae</taxon>
        <taxon>Entelegynae</taxon>
        <taxon>Araneoidea</taxon>
        <taxon>Nephilidae</taxon>
        <taxon>Nephila</taxon>
    </lineage>
</organism>
<sequence length="105" mass="12278">MQFLTLAQMLLNHFKSKRLALSNMDGSRKCHQKLQKDWNEETKSVFFPPLFNRTGKNMTQKKPKSLEREREEKRDCHPQTSRREENSETANTAGSALEIVGRLDQ</sequence>
<gene>
    <name evidence="2" type="ORF">NPIL_554491</name>
</gene>